<evidence type="ECO:0000313" key="3">
    <source>
        <dbReference type="Proteomes" id="UP000642094"/>
    </source>
</evidence>
<gene>
    <name evidence="2" type="ORF">H6F41_15795</name>
</gene>
<reference evidence="2 3" key="1">
    <citation type="journal article" date="2020" name="ISME J.">
        <title>Comparative genomics reveals insights into cyanobacterial evolution and habitat adaptation.</title>
        <authorList>
            <person name="Chen M.Y."/>
            <person name="Teng W.K."/>
            <person name="Zhao L."/>
            <person name="Hu C.X."/>
            <person name="Zhou Y.K."/>
            <person name="Han B.P."/>
            <person name="Song L.R."/>
            <person name="Shu W.S."/>
        </authorList>
    </citation>
    <scope>NUCLEOTIDE SEQUENCE [LARGE SCALE GENOMIC DNA]</scope>
    <source>
        <strain evidence="2 3">FACHB-723</strain>
    </source>
</reference>
<keyword evidence="1" id="KW-0732">Signal</keyword>
<organism evidence="2 3">
    <name type="scientific">Pseudanabaena mucicola FACHB-723</name>
    <dbReference type="NCBI Taxonomy" id="2692860"/>
    <lineage>
        <taxon>Bacteria</taxon>
        <taxon>Bacillati</taxon>
        <taxon>Cyanobacteriota</taxon>
        <taxon>Cyanophyceae</taxon>
        <taxon>Pseudanabaenales</taxon>
        <taxon>Pseudanabaenaceae</taxon>
        <taxon>Pseudanabaena</taxon>
    </lineage>
</organism>
<sequence length="199" mass="22571">MERKHSSQTLSWGISLGLLLALPSTVWAVPPASVDRDGNVPWSSIVENPFDGKIVYDKHFGDDFAFVTSWSSQGIRATYTEYSSEQVGSRRTWKTRRVWHRDRYINDRYLDYQPIYELRSRSQSPQALLIASQGKIYRYTSGEVDPELAAVLASLPAGNTTIRAVWDNEQTTDFPIGAGTVEAWKSIFKAPPKPPRFQE</sequence>
<proteinExistence type="predicted"/>
<name>A0ABR8A017_9CYAN</name>
<evidence type="ECO:0008006" key="4">
    <source>
        <dbReference type="Google" id="ProtNLM"/>
    </source>
</evidence>
<dbReference type="Proteomes" id="UP000642094">
    <property type="component" value="Unassembled WGS sequence"/>
</dbReference>
<feature type="chain" id="PRO_5046856588" description="DUF3047 domain-containing protein" evidence="1">
    <location>
        <begin position="29"/>
        <end position="199"/>
    </location>
</feature>
<comment type="caution">
    <text evidence="2">The sequence shown here is derived from an EMBL/GenBank/DDBJ whole genome shotgun (WGS) entry which is preliminary data.</text>
</comment>
<dbReference type="EMBL" id="JACJQB010000044">
    <property type="protein sequence ID" value="MBD2189596.1"/>
    <property type="molecule type" value="Genomic_DNA"/>
</dbReference>
<accession>A0ABR8A017</accession>
<evidence type="ECO:0000256" key="1">
    <source>
        <dbReference type="SAM" id="SignalP"/>
    </source>
</evidence>
<keyword evidence="3" id="KW-1185">Reference proteome</keyword>
<protein>
    <recommendedName>
        <fullName evidence="4">DUF3047 domain-containing protein</fullName>
    </recommendedName>
</protein>
<evidence type="ECO:0000313" key="2">
    <source>
        <dbReference type="EMBL" id="MBD2189596.1"/>
    </source>
</evidence>
<dbReference type="RefSeq" id="WP_190404422.1">
    <property type="nucleotide sequence ID" value="NZ_JACJQB010000044.1"/>
</dbReference>
<feature type="signal peptide" evidence="1">
    <location>
        <begin position="1"/>
        <end position="28"/>
    </location>
</feature>